<dbReference type="GO" id="GO:0006355">
    <property type="term" value="P:regulation of DNA-templated transcription"/>
    <property type="evidence" value="ECO:0007669"/>
    <property type="project" value="InterPro"/>
</dbReference>
<dbReference type="InterPro" id="IPR025091">
    <property type="entry name" value="DUF4019"/>
</dbReference>
<accession>A0A844X851</accession>
<reference evidence="3 4" key="2">
    <citation type="submission" date="2020-02" db="EMBL/GenBank/DDBJ databases">
        <title>Erythrobacter dongmakensis sp. nov., isolated from a tidal mudflat.</title>
        <authorList>
            <person name="Kim I.S."/>
        </authorList>
    </citation>
    <scope>NUCLEOTIDE SEQUENCE [LARGE SCALE GENOMIC DNA]</scope>
    <source>
        <strain evidence="3 4">GH3-10</strain>
    </source>
</reference>
<keyword evidence="4" id="KW-1185">Reference proteome</keyword>
<dbReference type="Proteomes" id="UP000461409">
    <property type="component" value="Unassembled WGS sequence"/>
</dbReference>
<dbReference type="Pfam" id="PF00196">
    <property type="entry name" value="GerE"/>
    <property type="match status" value="1"/>
</dbReference>
<dbReference type="Pfam" id="PF13211">
    <property type="entry name" value="DUF4019"/>
    <property type="match status" value="1"/>
</dbReference>
<dbReference type="InterPro" id="IPR036388">
    <property type="entry name" value="WH-like_DNA-bd_sf"/>
</dbReference>
<dbReference type="InterPro" id="IPR000792">
    <property type="entry name" value="Tscrpt_reg_LuxR_C"/>
</dbReference>
<name>A0A844X851_9SPHN</name>
<proteinExistence type="predicted"/>
<dbReference type="PROSITE" id="PS50043">
    <property type="entry name" value="HTH_LUXR_2"/>
    <property type="match status" value="1"/>
</dbReference>
<protein>
    <submittedName>
        <fullName evidence="3">DUF4019 domain-containing protein</fullName>
    </submittedName>
</protein>
<organism evidence="3 4">
    <name type="scientific">Aurantiacibacter rhizosphaerae</name>
    <dbReference type="NCBI Taxonomy" id="2691582"/>
    <lineage>
        <taxon>Bacteria</taxon>
        <taxon>Pseudomonadati</taxon>
        <taxon>Pseudomonadota</taxon>
        <taxon>Alphaproteobacteria</taxon>
        <taxon>Sphingomonadales</taxon>
        <taxon>Erythrobacteraceae</taxon>
        <taxon>Aurantiacibacter</taxon>
    </lineage>
</organism>
<evidence type="ECO:0000313" key="4">
    <source>
        <dbReference type="Proteomes" id="UP000461409"/>
    </source>
</evidence>
<sequence length="248" mass="27181">MSHGYEALSDKEKETLRLILNRHDAKSMARELALSVHTINERLRSARRKLQVTSSKEAARLLLQQERPVPAKTLGYKHLGDEPVHASAADDGSARARNGRGLMIGAILMLTTLAILTLTTTLPANLPVTQDAAPHAVAADDAEKESAAREWLALTDASDWQGSYDATGSAFQELNTAEVWEAVSLEARAPLGAVIRRDAISFQHLAAPPMGYWQVRFSTDFAERQDVIESVTLEREDGALRVVGYIIE</sequence>
<dbReference type="Gene3D" id="1.10.10.10">
    <property type="entry name" value="Winged helix-like DNA-binding domain superfamily/Winged helix DNA-binding domain"/>
    <property type="match status" value="1"/>
</dbReference>
<keyword evidence="1" id="KW-1133">Transmembrane helix</keyword>
<evidence type="ECO:0000313" key="3">
    <source>
        <dbReference type="EMBL" id="MWV26517.1"/>
    </source>
</evidence>
<evidence type="ECO:0000256" key="1">
    <source>
        <dbReference type="SAM" id="Phobius"/>
    </source>
</evidence>
<dbReference type="RefSeq" id="WP_160484204.1">
    <property type="nucleotide sequence ID" value="NZ_WUBR01000001.1"/>
</dbReference>
<dbReference type="AlphaFoldDB" id="A0A844X851"/>
<keyword evidence="1" id="KW-0812">Transmembrane</keyword>
<dbReference type="InterPro" id="IPR016032">
    <property type="entry name" value="Sig_transdc_resp-reg_C-effctor"/>
</dbReference>
<dbReference type="EMBL" id="WUBR01000001">
    <property type="protein sequence ID" value="MWV26517.1"/>
    <property type="molecule type" value="Genomic_DNA"/>
</dbReference>
<dbReference type="SUPFAM" id="SSF46894">
    <property type="entry name" value="C-terminal effector domain of the bipartite response regulators"/>
    <property type="match status" value="1"/>
</dbReference>
<gene>
    <name evidence="3" type="ORF">GRF63_01245</name>
</gene>
<comment type="caution">
    <text evidence="3">The sequence shown here is derived from an EMBL/GenBank/DDBJ whole genome shotgun (WGS) entry which is preliminary data.</text>
</comment>
<dbReference type="SMART" id="SM00421">
    <property type="entry name" value="HTH_LUXR"/>
    <property type="match status" value="1"/>
</dbReference>
<keyword evidence="1" id="KW-0472">Membrane</keyword>
<dbReference type="GO" id="GO:0003677">
    <property type="term" value="F:DNA binding"/>
    <property type="evidence" value="ECO:0007669"/>
    <property type="project" value="InterPro"/>
</dbReference>
<feature type="transmembrane region" description="Helical" evidence="1">
    <location>
        <begin position="102"/>
        <end position="122"/>
    </location>
</feature>
<evidence type="ECO:0000259" key="2">
    <source>
        <dbReference type="PROSITE" id="PS50043"/>
    </source>
</evidence>
<reference evidence="3 4" key="1">
    <citation type="submission" date="2019-12" db="EMBL/GenBank/DDBJ databases">
        <authorList>
            <person name="Lee S.D."/>
        </authorList>
    </citation>
    <scope>NUCLEOTIDE SEQUENCE [LARGE SCALE GENOMIC DNA]</scope>
    <source>
        <strain evidence="3 4">GH3-10</strain>
    </source>
</reference>
<feature type="domain" description="HTH luxR-type" evidence="2">
    <location>
        <begin position="1"/>
        <end position="66"/>
    </location>
</feature>